<dbReference type="AlphaFoldDB" id="A0A137PCB4"/>
<sequence length="54" mass="5728">MALTGGISGLLTVVAFLIDPAAWKAFQVAKLKVAKWIHGKSNSTKTIMIATQSL</sequence>
<name>A0A137PCB4_CONC2</name>
<dbReference type="Proteomes" id="UP000070444">
    <property type="component" value="Unassembled WGS sequence"/>
</dbReference>
<accession>A0A137PCB4</accession>
<organism evidence="1 2">
    <name type="scientific">Conidiobolus coronatus (strain ATCC 28846 / CBS 209.66 / NRRL 28638)</name>
    <name type="common">Delacroixia coronata</name>
    <dbReference type="NCBI Taxonomy" id="796925"/>
    <lineage>
        <taxon>Eukaryota</taxon>
        <taxon>Fungi</taxon>
        <taxon>Fungi incertae sedis</taxon>
        <taxon>Zoopagomycota</taxon>
        <taxon>Entomophthoromycotina</taxon>
        <taxon>Entomophthoromycetes</taxon>
        <taxon>Entomophthorales</taxon>
        <taxon>Ancylistaceae</taxon>
        <taxon>Conidiobolus</taxon>
    </lineage>
</organism>
<keyword evidence="2" id="KW-1185">Reference proteome</keyword>
<dbReference type="EMBL" id="KQ964449">
    <property type="protein sequence ID" value="KXN72647.1"/>
    <property type="molecule type" value="Genomic_DNA"/>
</dbReference>
<protein>
    <submittedName>
        <fullName evidence="1">Uncharacterized protein</fullName>
    </submittedName>
</protein>
<evidence type="ECO:0000313" key="1">
    <source>
        <dbReference type="EMBL" id="KXN72647.1"/>
    </source>
</evidence>
<evidence type="ECO:0000313" key="2">
    <source>
        <dbReference type="Proteomes" id="UP000070444"/>
    </source>
</evidence>
<proteinExistence type="predicted"/>
<reference evidence="1 2" key="1">
    <citation type="journal article" date="2015" name="Genome Biol. Evol.">
        <title>Phylogenomic analyses indicate that early fungi evolved digesting cell walls of algal ancestors of land plants.</title>
        <authorList>
            <person name="Chang Y."/>
            <person name="Wang S."/>
            <person name="Sekimoto S."/>
            <person name="Aerts A.L."/>
            <person name="Choi C."/>
            <person name="Clum A."/>
            <person name="LaButti K.M."/>
            <person name="Lindquist E.A."/>
            <person name="Yee Ngan C."/>
            <person name="Ohm R.A."/>
            <person name="Salamov A.A."/>
            <person name="Grigoriev I.V."/>
            <person name="Spatafora J.W."/>
            <person name="Berbee M.L."/>
        </authorList>
    </citation>
    <scope>NUCLEOTIDE SEQUENCE [LARGE SCALE GENOMIC DNA]</scope>
    <source>
        <strain evidence="1 2">NRRL 28638</strain>
    </source>
</reference>
<gene>
    <name evidence="1" type="ORF">CONCODRAFT_4509</name>
</gene>